<gene>
    <name evidence="10" type="ORF">SAMN05660862_3309</name>
</gene>
<keyword evidence="3" id="KW-0479">Metal-binding</keyword>
<dbReference type="CDD" id="cd01011">
    <property type="entry name" value="nicotinamidase"/>
    <property type="match status" value="1"/>
</dbReference>
<dbReference type="PANTHER" id="PTHR11080">
    <property type="entry name" value="PYRAZINAMIDASE/NICOTINAMIDASE"/>
    <property type="match status" value="1"/>
</dbReference>
<evidence type="ECO:0000259" key="9">
    <source>
        <dbReference type="Pfam" id="PF00857"/>
    </source>
</evidence>
<dbReference type="SUPFAM" id="SSF52499">
    <property type="entry name" value="Isochorismatase-like hydrolases"/>
    <property type="match status" value="1"/>
</dbReference>
<dbReference type="EMBL" id="FXAU01000007">
    <property type="protein sequence ID" value="SMG46483.1"/>
    <property type="molecule type" value="Genomic_DNA"/>
</dbReference>
<keyword evidence="4" id="KW-0378">Hydrolase</keyword>
<dbReference type="STRING" id="561061.SAMN05660862_3309"/>
<evidence type="ECO:0000256" key="7">
    <source>
        <dbReference type="ARBA" id="ARBA00043224"/>
    </source>
</evidence>
<organism evidence="10 11">
    <name type="scientific">Sphingobacterium psychroaquaticum</name>
    <dbReference type="NCBI Taxonomy" id="561061"/>
    <lineage>
        <taxon>Bacteria</taxon>
        <taxon>Pseudomonadati</taxon>
        <taxon>Bacteroidota</taxon>
        <taxon>Sphingobacteriia</taxon>
        <taxon>Sphingobacteriales</taxon>
        <taxon>Sphingobacteriaceae</taxon>
        <taxon>Sphingobacterium</taxon>
    </lineage>
</organism>
<dbReference type="FunFam" id="3.40.50.850:FF:000006">
    <property type="entry name" value="Bifunctional pyrazinamidase/nicotinamidase"/>
    <property type="match status" value="1"/>
</dbReference>
<dbReference type="InterPro" id="IPR052347">
    <property type="entry name" value="Isochorismatase_Nicotinamidase"/>
</dbReference>
<name>A0A1X7KZ68_9SPHI</name>
<feature type="domain" description="Isochorismatase-like" evidence="9">
    <location>
        <begin position="3"/>
        <end position="181"/>
    </location>
</feature>
<dbReference type="GO" id="GO:0008936">
    <property type="term" value="F:nicotinamidase activity"/>
    <property type="evidence" value="ECO:0007669"/>
    <property type="project" value="UniProtKB-EC"/>
</dbReference>
<comment type="pathway">
    <text evidence="5">Cofactor biosynthesis; nicotinate biosynthesis; nicotinate from nicotinamide: step 1/1.</text>
</comment>
<dbReference type="Gene3D" id="3.40.50.850">
    <property type="entry name" value="Isochorismatase-like"/>
    <property type="match status" value="1"/>
</dbReference>
<dbReference type="Proteomes" id="UP000192980">
    <property type="component" value="Unassembled WGS sequence"/>
</dbReference>
<evidence type="ECO:0000256" key="4">
    <source>
        <dbReference type="ARBA" id="ARBA00022801"/>
    </source>
</evidence>
<evidence type="ECO:0000256" key="6">
    <source>
        <dbReference type="ARBA" id="ARBA00039017"/>
    </source>
</evidence>
<dbReference type="RefSeq" id="WP_085474011.1">
    <property type="nucleotide sequence ID" value="NZ_FXAU01000007.1"/>
</dbReference>
<evidence type="ECO:0000256" key="8">
    <source>
        <dbReference type="ARBA" id="ARBA00072277"/>
    </source>
</evidence>
<evidence type="ECO:0000256" key="5">
    <source>
        <dbReference type="ARBA" id="ARBA00037900"/>
    </source>
</evidence>
<evidence type="ECO:0000256" key="1">
    <source>
        <dbReference type="ARBA" id="ARBA00006336"/>
    </source>
</evidence>
<dbReference type="GO" id="GO:0019363">
    <property type="term" value="P:pyridine nucleotide biosynthetic process"/>
    <property type="evidence" value="ECO:0007669"/>
    <property type="project" value="UniProtKB-KW"/>
</dbReference>
<dbReference type="NCBIfam" id="NF008623">
    <property type="entry name" value="PRK11609.1"/>
    <property type="match status" value="1"/>
</dbReference>
<evidence type="ECO:0000313" key="10">
    <source>
        <dbReference type="EMBL" id="SMG46483.1"/>
    </source>
</evidence>
<evidence type="ECO:0000256" key="3">
    <source>
        <dbReference type="ARBA" id="ARBA00022723"/>
    </source>
</evidence>
<dbReference type="InterPro" id="IPR000868">
    <property type="entry name" value="Isochorismatase-like_dom"/>
</dbReference>
<dbReference type="GO" id="GO:0046872">
    <property type="term" value="F:metal ion binding"/>
    <property type="evidence" value="ECO:0007669"/>
    <property type="project" value="UniProtKB-KW"/>
</dbReference>
<keyword evidence="2" id="KW-0662">Pyridine nucleotide biosynthesis</keyword>
<reference evidence="10 11" key="1">
    <citation type="submission" date="2017-04" db="EMBL/GenBank/DDBJ databases">
        <authorList>
            <person name="Afonso C.L."/>
            <person name="Miller P.J."/>
            <person name="Scott M.A."/>
            <person name="Spackman E."/>
            <person name="Goraichik I."/>
            <person name="Dimitrov K.M."/>
            <person name="Suarez D.L."/>
            <person name="Swayne D.E."/>
        </authorList>
    </citation>
    <scope>NUCLEOTIDE SEQUENCE [LARGE SCALE GENOMIC DNA]</scope>
    <source>
        <strain evidence="10 11">DSM 22418</strain>
    </source>
</reference>
<evidence type="ECO:0000256" key="2">
    <source>
        <dbReference type="ARBA" id="ARBA00022642"/>
    </source>
</evidence>
<protein>
    <recommendedName>
        <fullName evidence="8">Nicotinamidase</fullName>
        <ecNumber evidence="6">3.5.1.19</ecNumber>
    </recommendedName>
    <alternativeName>
        <fullName evidence="7">Nicotinamide deamidase</fullName>
    </alternativeName>
</protein>
<dbReference type="OrthoDB" id="9791276at2"/>
<comment type="similarity">
    <text evidence="1">Belongs to the isochorismatase family.</text>
</comment>
<evidence type="ECO:0000313" key="11">
    <source>
        <dbReference type="Proteomes" id="UP000192980"/>
    </source>
</evidence>
<dbReference type="PANTHER" id="PTHR11080:SF2">
    <property type="entry name" value="LD05707P"/>
    <property type="match status" value="1"/>
</dbReference>
<dbReference type="AlphaFoldDB" id="A0A1X7KZ68"/>
<dbReference type="InterPro" id="IPR036380">
    <property type="entry name" value="Isochorismatase-like_sf"/>
</dbReference>
<keyword evidence="11" id="KW-1185">Reference proteome</keyword>
<dbReference type="Pfam" id="PF00857">
    <property type="entry name" value="Isochorismatase"/>
    <property type="match status" value="1"/>
</dbReference>
<accession>A0A1X7KZ68</accession>
<sequence length="202" mass="22103">MKALIIVDMQYDFLPGGNLAVAEGDQIIPVINSIQQQYDVVVATQDWHPLHHISFASQHPGKKVGDVIEKDGKEQALWPDHCVQGTRGAALSEALDNQPIAAVFRKGMDPKIDSYSGFFDNGQEKSTGLSGYLKNLNIDEVHVCGLAADYCVYFTALDSLSEGFNTVILEDATRAIDAAGFEIKKEIFTRLGGEVQKTSPFK</sequence>
<dbReference type="EC" id="3.5.1.19" evidence="6"/>
<proteinExistence type="inferred from homology"/>